<dbReference type="Proteomes" id="UP000316437">
    <property type="component" value="Unassembled WGS sequence"/>
</dbReference>
<organism evidence="1 2">
    <name type="scientific">Chryseobacterium aquifrigidense</name>
    <dbReference type="NCBI Taxonomy" id="558021"/>
    <lineage>
        <taxon>Bacteria</taxon>
        <taxon>Pseudomonadati</taxon>
        <taxon>Bacteroidota</taxon>
        <taxon>Flavobacteriia</taxon>
        <taxon>Flavobacteriales</taxon>
        <taxon>Weeksellaceae</taxon>
        <taxon>Chryseobacterium group</taxon>
        <taxon>Chryseobacterium</taxon>
    </lineage>
</organism>
<name>A0A543EBW3_9FLAO</name>
<dbReference type="EMBL" id="VFPD01000002">
    <property type="protein sequence ID" value="TQM19088.1"/>
    <property type="molecule type" value="Genomic_DNA"/>
</dbReference>
<dbReference type="RefSeq" id="WP_142018332.1">
    <property type="nucleotide sequence ID" value="NZ_VFPD01000002.1"/>
</dbReference>
<evidence type="ECO:0000313" key="2">
    <source>
        <dbReference type="Proteomes" id="UP000316437"/>
    </source>
</evidence>
<dbReference type="SUPFAM" id="SSF55486">
    <property type="entry name" value="Metalloproteases ('zincins'), catalytic domain"/>
    <property type="match status" value="1"/>
</dbReference>
<dbReference type="AlphaFoldDB" id="A0A543EBW3"/>
<evidence type="ECO:0000313" key="1">
    <source>
        <dbReference type="EMBL" id="TQM19088.1"/>
    </source>
</evidence>
<keyword evidence="2" id="KW-1185">Reference proteome</keyword>
<protein>
    <submittedName>
        <fullName evidence="1">Uncharacterized protein</fullName>
    </submittedName>
</protein>
<accession>A0A543EBW3</accession>
<gene>
    <name evidence="1" type="ORF">FB551_3483</name>
</gene>
<sequence length="625" mass="70763">MKNIDIRNLAKIGVADVDVYKANHRKFSATSPKLLMFFRSSDQAKGLPKDSSGKNNDMKYNQSFGFDMFCQHLYGNNTDVYKNGYYEKKVVGGKTVDDKSREKIVGKLESFYEKDPNLTYELKDPKAPPVSYFIDETYTLSKRNKKMTDISYYIPNVLIKPGQQVVLSAKFFDTDNASKLGAIVSFKLSNNKGIETFTPTLTFNNNEDVLDFIIKTKASEFIADKTTVTAFINDGTGKELEIGKINLLPNQLLKAKSFFIDVFYNTTTPTAPFNGITMINDLNMKALNQSSVELISGGANKTMFIKANDQELVDGKYDGQPISNILTNKGAGKPYELNDLNKALRIITSRFYEEIINEIIINTETELKNLDVNDGTATRKLIDPSSSLKGTLDDLDITKPFNSGGSVMKRYDFIKDRLYGYLHYEFKINYLFAFICHNIETKVTTTSTATTSTTSRDEAMAFLDAKEIIIPSNAIGKTMTLAHEIAHCFGVRHTFDIPGSSPQIGDLKLPQQKTLENIMDYPKNGDSDRRSFIKYQWDKIRESVSSHVNTVAELNFEQHTDRNQSGLIDFTKETGYIWDYSRNLMDFLMRAMEKKYNGDYSEIKNSSDKILTIFANEITKTLNKL</sequence>
<reference evidence="1 2" key="1">
    <citation type="submission" date="2019-06" db="EMBL/GenBank/DDBJ databases">
        <title>Sorghum-associated microbial communities from plants grown in Nebraska, USA.</title>
        <authorList>
            <person name="Schachtman D."/>
        </authorList>
    </citation>
    <scope>NUCLEOTIDE SEQUENCE [LARGE SCALE GENOMIC DNA]</scope>
    <source>
        <strain evidence="1 2">110</strain>
    </source>
</reference>
<comment type="caution">
    <text evidence="1">The sequence shown here is derived from an EMBL/GenBank/DDBJ whole genome shotgun (WGS) entry which is preliminary data.</text>
</comment>
<proteinExistence type="predicted"/>